<dbReference type="PANTHER" id="PTHR46318:SF3">
    <property type="entry name" value="UPSTREAM BINDING TRANSCRIPTION FACTOR"/>
    <property type="match status" value="1"/>
</dbReference>
<dbReference type="InterPro" id="IPR036910">
    <property type="entry name" value="HMG_box_dom_sf"/>
</dbReference>
<evidence type="ECO:0000256" key="2">
    <source>
        <dbReference type="ARBA" id="ARBA00023125"/>
    </source>
</evidence>
<proteinExistence type="predicted"/>
<feature type="compositionally biased region" description="Polar residues" evidence="5">
    <location>
        <begin position="902"/>
        <end position="916"/>
    </location>
</feature>
<feature type="compositionally biased region" description="Basic residues" evidence="5">
    <location>
        <begin position="883"/>
        <end position="894"/>
    </location>
</feature>
<dbReference type="GO" id="GO:0003677">
    <property type="term" value="F:DNA binding"/>
    <property type="evidence" value="ECO:0007669"/>
    <property type="project" value="UniProtKB-UniRule"/>
</dbReference>
<feature type="compositionally biased region" description="Basic and acidic residues" evidence="5">
    <location>
        <begin position="868"/>
        <end position="882"/>
    </location>
</feature>
<evidence type="ECO:0000313" key="8">
    <source>
        <dbReference type="Proteomes" id="UP000440578"/>
    </source>
</evidence>
<feature type="compositionally biased region" description="Basic and acidic residues" evidence="5">
    <location>
        <begin position="632"/>
        <end position="646"/>
    </location>
</feature>
<protein>
    <submittedName>
        <fullName evidence="7">Nucleolar transcription factor 1-A</fullName>
    </submittedName>
</protein>
<name>A0A6A4WGZ8_AMPAM</name>
<feature type="DNA-binding region" description="HMG box" evidence="4">
    <location>
        <begin position="61"/>
        <end position="129"/>
    </location>
</feature>
<evidence type="ECO:0000256" key="5">
    <source>
        <dbReference type="SAM" id="MobiDB-lite"/>
    </source>
</evidence>
<dbReference type="OrthoDB" id="498543at2759"/>
<comment type="subcellular location">
    <subcellularLocation>
        <location evidence="1">Nucleus</location>
    </subcellularLocation>
</comment>
<reference evidence="7 8" key="1">
    <citation type="submission" date="2019-07" db="EMBL/GenBank/DDBJ databases">
        <title>Draft genome assembly of a fouling barnacle, Amphibalanus amphitrite (Darwin, 1854): The first reference genome for Thecostraca.</title>
        <authorList>
            <person name="Kim W."/>
        </authorList>
    </citation>
    <scope>NUCLEOTIDE SEQUENCE [LARGE SCALE GENOMIC DNA]</scope>
    <source>
        <strain evidence="7">SNU_AA5</strain>
        <tissue evidence="7">Soma without cirri and trophi</tissue>
    </source>
</reference>
<dbReference type="EMBL" id="VIIS01000633">
    <property type="protein sequence ID" value="KAF0306757.1"/>
    <property type="molecule type" value="Genomic_DNA"/>
</dbReference>
<evidence type="ECO:0000256" key="4">
    <source>
        <dbReference type="PROSITE-ProRule" id="PRU00267"/>
    </source>
</evidence>
<comment type="caution">
    <text evidence="7">The sequence shown here is derived from an EMBL/GenBank/DDBJ whole genome shotgun (WGS) entry which is preliminary data.</text>
</comment>
<dbReference type="Gene3D" id="1.10.30.10">
    <property type="entry name" value="High mobility group box domain"/>
    <property type="match status" value="1"/>
</dbReference>
<evidence type="ECO:0000259" key="6">
    <source>
        <dbReference type="PROSITE" id="PS50118"/>
    </source>
</evidence>
<dbReference type="Pfam" id="PF00505">
    <property type="entry name" value="HMG_box"/>
    <property type="match status" value="1"/>
</dbReference>
<feature type="compositionally biased region" description="Low complexity" evidence="5">
    <location>
        <begin position="820"/>
        <end position="838"/>
    </location>
</feature>
<dbReference type="GO" id="GO:0005634">
    <property type="term" value="C:nucleus"/>
    <property type="evidence" value="ECO:0007669"/>
    <property type="project" value="UniProtKB-SubCell"/>
</dbReference>
<dbReference type="SUPFAM" id="SSF47095">
    <property type="entry name" value="HMG-box"/>
    <property type="match status" value="1"/>
</dbReference>
<feature type="compositionally biased region" description="Polar residues" evidence="5">
    <location>
        <begin position="502"/>
        <end position="514"/>
    </location>
</feature>
<evidence type="ECO:0000256" key="3">
    <source>
        <dbReference type="ARBA" id="ARBA00023242"/>
    </source>
</evidence>
<feature type="compositionally biased region" description="Basic residues" evidence="5">
    <location>
        <begin position="622"/>
        <end position="631"/>
    </location>
</feature>
<feature type="domain" description="HMG box" evidence="6">
    <location>
        <begin position="61"/>
        <end position="129"/>
    </location>
</feature>
<dbReference type="PANTHER" id="PTHR46318">
    <property type="entry name" value="UPSTREAM BINDING TRANSCRIPTION FACTOR"/>
    <property type="match status" value="1"/>
</dbReference>
<dbReference type="Proteomes" id="UP000440578">
    <property type="component" value="Unassembled WGS sequence"/>
</dbReference>
<dbReference type="AlphaFoldDB" id="A0A6A4WGZ8"/>
<gene>
    <name evidence="7" type="primary">ubtf-a_1</name>
    <name evidence="7" type="ORF">FJT64_021804</name>
</gene>
<feature type="compositionally biased region" description="Low complexity" evidence="5">
    <location>
        <begin position="436"/>
        <end position="448"/>
    </location>
</feature>
<evidence type="ECO:0000256" key="1">
    <source>
        <dbReference type="ARBA" id="ARBA00004123"/>
    </source>
</evidence>
<dbReference type="CDD" id="cd00084">
    <property type="entry name" value="HMG-box_SF"/>
    <property type="match status" value="1"/>
</dbReference>
<evidence type="ECO:0000313" key="7">
    <source>
        <dbReference type="EMBL" id="KAF0306757.1"/>
    </source>
</evidence>
<feature type="compositionally biased region" description="Basic residues" evidence="5">
    <location>
        <begin position="709"/>
        <end position="718"/>
    </location>
</feature>
<dbReference type="SMART" id="SM00398">
    <property type="entry name" value="HMG"/>
    <property type="match status" value="1"/>
</dbReference>
<sequence length="956" mass="104702">MSVAFDGHSAEECRQCWVTIQSRLRVHRTMGELLADAQAALWDIHRVRSALKRKLLTNGGPKYPGGPFLLFSRKQYPKLRKQHPDVHPAELLTQLREEYEALPAEKRQAYEEKAAAAVAQFKTALKSLEHLHPELGLLRTLGPPTRPPTGSELYRLEQKRSRRKSARPFNSLFYDKKNEYLSRASRLRAHYLALVDEYMLHFPGWDVPGAPTYRLCRVNLKNAKPVTARDVFLREKMPTDFGVLDERDWRNILKRKFFLLNPADKEKYEERARQLTIEAAESEFQGNAGAQSAPKAKIEAAAWRQLLADAEAELITETPATFEAQPVFDAEAQTEFETGAVADFEAERMSRVEYEDGQIVFETETLSEFEAEALAECVARGDLDDSQVVFETSAEDQSVLEAVTELPVPETVAQAESETQLPPETETLPEPDTETQSESQTRLAPETETLPEPETETQSESQTRLAPEAETQAVPETETPFQPGTESEAVLEAESRADPETETQIDLHTQNHQRTASDTEHHADTATRCGLEAGSPEAEYPAASLVRLERLPDLHALEGFSDIDLEAETDADLTELRPVSALEPEPVGGGTELTCAEQHTDGAALERKKLRDGETPVDEPPRKKKKKKKIRDRVEGASAKEDEKNSEAPSSAGPSRRPLPDLRTPEPEPTLSGGNGPAPSSRGPQTADNAAPEKEESQEADVPVEETPRKKKRKKKARVRLEGPSATEDQNKSEAPSSAGPARRPLPDLRTPEPEPTLSGGDGPAPSCPGPQATDGAAPEDKRSQEVNIPVGETPRKKKRKKKVRDRLGGASAIEDENNSEAPSSAGPARRPLPALRTPEPEPTLPGGDGPAPSCPGPQTTDGSAAPENEKPYDADIPVDKTPRKKKKKKRKGRNRLEETVATENGNNSEAPSSTGPARRPLPDLRTPEPEPTLSGGDGPAPSCPGPQATDGAAPE</sequence>
<feature type="region of interest" description="Disordered" evidence="5">
    <location>
        <begin position="410"/>
        <end position="535"/>
    </location>
</feature>
<dbReference type="PROSITE" id="PS50118">
    <property type="entry name" value="HMG_BOX_2"/>
    <property type="match status" value="1"/>
</dbReference>
<keyword evidence="3 4" id="KW-0539">Nucleus</keyword>
<feature type="compositionally biased region" description="Basic residues" evidence="5">
    <location>
        <begin position="796"/>
        <end position="805"/>
    </location>
</feature>
<keyword evidence="8" id="KW-1185">Reference proteome</keyword>
<feature type="compositionally biased region" description="Basic and acidic residues" evidence="5">
    <location>
        <begin position="515"/>
        <end position="525"/>
    </location>
</feature>
<feature type="region of interest" description="Disordered" evidence="5">
    <location>
        <begin position="574"/>
        <end position="956"/>
    </location>
</feature>
<organism evidence="7 8">
    <name type="scientific">Amphibalanus amphitrite</name>
    <name type="common">Striped barnacle</name>
    <name type="synonym">Balanus amphitrite</name>
    <dbReference type="NCBI Taxonomy" id="1232801"/>
    <lineage>
        <taxon>Eukaryota</taxon>
        <taxon>Metazoa</taxon>
        <taxon>Ecdysozoa</taxon>
        <taxon>Arthropoda</taxon>
        <taxon>Crustacea</taxon>
        <taxon>Multicrustacea</taxon>
        <taxon>Cirripedia</taxon>
        <taxon>Thoracica</taxon>
        <taxon>Thoracicalcarea</taxon>
        <taxon>Balanomorpha</taxon>
        <taxon>Balanoidea</taxon>
        <taxon>Balanidae</taxon>
        <taxon>Amphibalaninae</taxon>
        <taxon>Amphibalanus</taxon>
    </lineage>
</organism>
<dbReference type="InterPro" id="IPR009071">
    <property type="entry name" value="HMG_box_dom"/>
</dbReference>
<dbReference type="InterPro" id="IPR051762">
    <property type="entry name" value="UBF1"/>
</dbReference>
<feature type="compositionally biased region" description="Basic and acidic residues" evidence="5">
    <location>
        <begin position="598"/>
        <end position="614"/>
    </location>
</feature>
<keyword evidence="2 4" id="KW-0238">DNA-binding</keyword>
<accession>A0A6A4WGZ8</accession>